<dbReference type="OrthoDB" id="208311at2"/>
<name>F0SHH1_RUBBR</name>
<dbReference type="EMBL" id="CP002546">
    <property type="protein sequence ID" value="ADY61726.1"/>
    <property type="molecule type" value="Genomic_DNA"/>
</dbReference>
<dbReference type="KEGG" id="pbs:Plabr_4152"/>
<dbReference type="SUPFAM" id="SSF75011">
    <property type="entry name" value="3-carboxy-cis,cis-mucoante lactonizing enzyme"/>
    <property type="match status" value="1"/>
</dbReference>
<evidence type="ECO:0000313" key="3">
    <source>
        <dbReference type="Proteomes" id="UP000006860"/>
    </source>
</evidence>
<gene>
    <name evidence="2" type="ordered locus">Plabr_4152</name>
</gene>
<reference evidence="3" key="1">
    <citation type="submission" date="2011-02" db="EMBL/GenBank/DDBJ databases">
        <title>The complete genome of Planctomyces brasiliensis DSM 5305.</title>
        <authorList>
            <person name="Lucas S."/>
            <person name="Copeland A."/>
            <person name="Lapidus A."/>
            <person name="Bruce D."/>
            <person name="Goodwin L."/>
            <person name="Pitluck S."/>
            <person name="Kyrpides N."/>
            <person name="Mavromatis K."/>
            <person name="Pagani I."/>
            <person name="Ivanova N."/>
            <person name="Ovchinnikova G."/>
            <person name="Lu M."/>
            <person name="Detter J.C."/>
            <person name="Han C."/>
            <person name="Land M."/>
            <person name="Hauser L."/>
            <person name="Markowitz V."/>
            <person name="Cheng J.-F."/>
            <person name="Hugenholtz P."/>
            <person name="Woyke T."/>
            <person name="Wu D."/>
            <person name="Tindall B."/>
            <person name="Pomrenke H.G."/>
            <person name="Brambilla E."/>
            <person name="Klenk H.-P."/>
            <person name="Eisen J.A."/>
        </authorList>
    </citation>
    <scope>NUCLEOTIDE SEQUENCE [LARGE SCALE GENOMIC DNA]</scope>
    <source>
        <strain evidence="3">ATCC 49424 / DSM 5305 / JCM 21570 / NBRC 103401 / IFAM 1448</strain>
    </source>
</reference>
<dbReference type="eggNOG" id="ENOG502Z93J">
    <property type="taxonomic scope" value="Bacteria"/>
</dbReference>
<feature type="signal peptide" evidence="1">
    <location>
        <begin position="1"/>
        <end position="31"/>
    </location>
</feature>
<proteinExistence type="predicted"/>
<dbReference type="HOGENOM" id="CLU_598086_0_0_0"/>
<sequence>MITHYFRIRALAAGLLAVIALFSAISASTHAAPPVPLSQYDLGPAPKPIVRLFWQDRESAQLHWGDVMHGSDWNLAPASIEGFPQLDAEQQDLVQMEAVDRLVVVGVRDNQNGALESGWVAIESGVTGHSHGDHFDWQYNETPRVIAKQLDKEQGNPAHLYLYDERYYLAKDSLNGLTQIDPIKLRKSPRNAAKFFAGGGNHITMAALDHQVCYSTWIDGGGPNGGRVDVVDLRKPGNESIAYSFNLPTGVIHGAIANSDRVFFAPADGICWVDADPNLKLNGESVQVNHIDLGEDEVTGKPHRTGSFTNYRNCVLFKIGAGATSALCYLNAKDNPPEVVKVPIDVPDGLTLTPPQAVYTAAGKHYAMMFQDRKAGETEEMLTIVDLDPDGNRVMDDAQVVKSIPVAASNVQGHYGHHAIAFDDDRKWGFITNPGAGSIWVLNLTDLEIVAKFEVDGKPDHILAVGAVNPH</sequence>
<dbReference type="RefSeq" id="WP_013630431.1">
    <property type="nucleotide sequence ID" value="NC_015174.1"/>
</dbReference>
<evidence type="ECO:0000313" key="2">
    <source>
        <dbReference type="EMBL" id="ADY61726.1"/>
    </source>
</evidence>
<keyword evidence="1" id="KW-0732">Signal</keyword>
<dbReference type="Proteomes" id="UP000006860">
    <property type="component" value="Chromosome"/>
</dbReference>
<dbReference type="AlphaFoldDB" id="F0SHH1"/>
<dbReference type="InterPro" id="IPR015943">
    <property type="entry name" value="WD40/YVTN_repeat-like_dom_sf"/>
</dbReference>
<keyword evidence="3" id="KW-1185">Reference proteome</keyword>
<dbReference type="Gene3D" id="2.130.10.10">
    <property type="entry name" value="YVTN repeat-like/Quinoprotein amine dehydrogenase"/>
    <property type="match status" value="1"/>
</dbReference>
<feature type="chain" id="PRO_5003260378" evidence="1">
    <location>
        <begin position="32"/>
        <end position="471"/>
    </location>
</feature>
<protein>
    <submittedName>
        <fullName evidence="2">Signal peptide-domain containing protein</fullName>
    </submittedName>
</protein>
<organism evidence="2 3">
    <name type="scientific">Rubinisphaera brasiliensis (strain ATCC 49424 / DSM 5305 / JCM 21570 / IAM 15109 / NBRC 103401 / IFAM 1448)</name>
    <name type="common">Planctomyces brasiliensis</name>
    <dbReference type="NCBI Taxonomy" id="756272"/>
    <lineage>
        <taxon>Bacteria</taxon>
        <taxon>Pseudomonadati</taxon>
        <taxon>Planctomycetota</taxon>
        <taxon>Planctomycetia</taxon>
        <taxon>Planctomycetales</taxon>
        <taxon>Planctomycetaceae</taxon>
        <taxon>Rubinisphaera</taxon>
    </lineage>
</organism>
<accession>F0SHH1</accession>
<evidence type="ECO:0000256" key="1">
    <source>
        <dbReference type="SAM" id="SignalP"/>
    </source>
</evidence>
<dbReference type="STRING" id="756272.Plabr_4152"/>